<name>W9QW68_9ROSA</name>
<proteinExistence type="predicted"/>
<organism evidence="1 2">
    <name type="scientific">Morus notabilis</name>
    <dbReference type="NCBI Taxonomy" id="981085"/>
    <lineage>
        <taxon>Eukaryota</taxon>
        <taxon>Viridiplantae</taxon>
        <taxon>Streptophyta</taxon>
        <taxon>Embryophyta</taxon>
        <taxon>Tracheophyta</taxon>
        <taxon>Spermatophyta</taxon>
        <taxon>Magnoliopsida</taxon>
        <taxon>eudicotyledons</taxon>
        <taxon>Gunneridae</taxon>
        <taxon>Pentapetalae</taxon>
        <taxon>rosids</taxon>
        <taxon>fabids</taxon>
        <taxon>Rosales</taxon>
        <taxon>Moraceae</taxon>
        <taxon>Moreae</taxon>
        <taxon>Morus</taxon>
    </lineage>
</organism>
<reference evidence="2" key="1">
    <citation type="submission" date="2013-01" db="EMBL/GenBank/DDBJ databases">
        <title>Draft Genome Sequence of a Mulberry Tree, Morus notabilis C.K. Schneid.</title>
        <authorList>
            <person name="He N."/>
            <person name="Zhao S."/>
        </authorList>
    </citation>
    <scope>NUCLEOTIDE SEQUENCE</scope>
</reference>
<keyword evidence="2" id="KW-1185">Reference proteome</keyword>
<evidence type="ECO:0000313" key="1">
    <source>
        <dbReference type="EMBL" id="EXB55740.1"/>
    </source>
</evidence>
<dbReference type="AlphaFoldDB" id="W9QW68"/>
<protein>
    <submittedName>
        <fullName evidence="1">Uncharacterized protein</fullName>
    </submittedName>
</protein>
<dbReference type="Proteomes" id="UP000030645">
    <property type="component" value="Unassembled WGS sequence"/>
</dbReference>
<gene>
    <name evidence="1" type="ORF">L484_007736</name>
</gene>
<accession>W9QW68</accession>
<sequence length="94" mass="10345">MYVRKEREKEQSPSVGALRLSRVRCQTPDLITSSYGSSHPELLGDGGARCGGSVWLDLLRVGGYAEHLDCPRMVVECPQCLVPWASFGSHGFHL</sequence>
<dbReference type="EMBL" id="KE344264">
    <property type="protein sequence ID" value="EXB55740.1"/>
    <property type="molecule type" value="Genomic_DNA"/>
</dbReference>
<evidence type="ECO:0000313" key="2">
    <source>
        <dbReference type="Proteomes" id="UP000030645"/>
    </source>
</evidence>